<reference evidence="19" key="1">
    <citation type="submission" date="2023-07" db="EMBL/GenBank/DDBJ databases">
        <authorList>
            <person name="Stuckert A."/>
        </authorList>
    </citation>
    <scope>NUCLEOTIDE SEQUENCE</scope>
</reference>
<evidence type="ECO:0000313" key="20">
    <source>
        <dbReference type="Proteomes" id="UP001176940"/>
    </source>
</evidence>
<gene>
    <name evidence="19" type="ORF">RIMI_LOCUS8005428</name>
</gene>
<evidence type="ECO:0000256" key="6">
    <source>
        <dbReference type="ARBA" id="ARBA00022692"/>
    </source>
</evidence>
<dbReference type="Proteomes" id="UP001176940">
    <property type="component" value="Unassembled WGS sequence"/>
</dbReference>
<evidence type="ECO:0000259" key="18">
    <source>
        <dbReference type="PROSITE" id="PS50156"/>
    </source>
</evidence>
<evidence type="ECO:0000256" key="4">
    <source>
        <dbReference type="ARBA" id="ARBA00019541"/>
    </source>
</evidence>
<evidence type="ECO:0000256" key="15">
    <source>
        <dbReference type="ARBA" id="ARBA00023221"/>
    </source>
</evidence>
<keyword evidence="7" id="KW-0677">Repeat</keyword>
<name>A0ABN9LHK2_9NEOB</name>
<feature type="transmembrane region" description="Helical" evidence="17">
    <location>
        <begin position="673"/>
        <end position="695"/>
    </location>
</feature>
<keyword evidence="6 17" id="KW-0812">Transmembrane</keyword>
<keyword evidence="10" id="KW-0333">Golgi apparatus</keyword>
<feature type="compositionally biased region" description="Basic and acidic residues" evidence="16">
    <location>
        <begin position="555"/>
        <end position="577"/>
    </location>
</feature>
<dbReference type="InterPro" id="IPR057041">
    <property type="entry name" value="SCAP_N"/>
</dbReference>
<evidence type="ECO:0000256" key="2">
    <source>
        <dbReference type="ARBA" id="ARBA00004653"/>
    </source>
</evidence>
<feature type="transmembrane region" description="Helical" evidence="17">
    <location>
        <begin position="339"/>
        <end position="357"/>
    </location>
</feature>
<dbReference type="SUPFAM" id="SSF82866">
    <property type="entry name" value="Multidrug efflux transporter AcrB transmembrane domain"/>
    <property type="match status" value="1"/>
</dbReference>
<comment type="subcellular location">
    <subcellularLocation>
        <location evidence="1">Endoplasmic reticulum membrane</location>
        <topology evidence="1">Multi-pass membrane protein</topology>
    </subcellularLocation>
    <subcellularLocation>
        <location evidence="2">Golgi apparatus membrane</location>
        <topology evidence="2">Multi-pass membrane protein</topology>
    </subcellularLocation>
</comment>
<keyword evidence="12" id="KW-0446">Lipid-binding</keyword>
<keyword evidence="11" id="KW-0443">Lipid metabolism</keyword>
<evidence type="ECO:0000256" key="11">
    <source>
        <dbReference type="ARBA" id="ARBA00023098"/>
    </source>
</evidence>
<evidence type="ECO:0000256" key="7">
    <source>
        <dbReference type="ARBA" id="ARBA00022737"/>
    </source>
</evidence>
<sequence length="781" mass="87771">MPFTDKLREKISQAFYRHGLLCASYPIPIIVFTALCIVACCSPLLKLPLPGTGPVEYITPVKEYSPPPAEQSPDDRSERPDWNIETSLEDVCLQVTDLLPGLKKLREKLPEHGCLLLSPGNFWQNNRERFNQDPDLIRTIQQHEPKTLQTSATLRDLLFGVPGKQSGVSLYNRKRIVSYTITLALRRYDARFLSSLRTRLRQLHPSTNCTTRGQNIVHVHFKEEIGIAELIPLVTTYFILFAYIYFSTRKIDLVKSKWGLALAAVVTVLSSLLMSVGLCTLFGLTPTLNGGEIFPYLVVVIGLENVLVLTKSVVSTPVDLEVKTPHSTSNESWSIMKNMATELGIILIGYFTLVPAIQEFCLFAVVGLVSDFFLQMFFFTTVLSIDIRRMELADLNKRMPAEACMPPSKPLSRAPKYERQQALRPNTPHTITLQPLRNLRLPKRLRLIYFFARTRLAQRIIMAGTVVWIGILLYTDPAGLHTYLTTVQVTEQSPLGGAVVPPIPVPVMPASDPQSSLSILPTGSSQLLENQSQRDHNGVMETLRGALEGNSRGSWAERQRKDQSKVGPDLKEDRAHTEVTWGPEDEETWRKLSFRHWPTLFSYYNLTLAKRYISILPIIPITLYLTPVEVSEARHPHEVQHSQMFQQQRDERSEEIKAAPSVPRTQGSVDVTLYKVGALGLASGILLVLLFFCLYRLLCPKNYGQNGLSHSRRRKGDLPCDDYGYSPPETEIVPLVLRGHLMDIECLASDGMLLVSCCLAGQIRVWDAQTGDCLTVIPKQG</sequence>
<comment type="similarity">
    <text evidence="3">Belongs to the WD repeat SCAP family.</text>
</comment>
<dbReference type="PANTHER" id="PTHR46378">
    <property type="entry name" value="STEROL REGULATORY ELEMENT-BINDING PROTEIN CLEAVAGE-ACTIVATING PROTEIN"/>
    <property type="match status" value="1"/>
</dbReference>
<keyword evidence="9 17" id="KW-1133">Transmembrane helix</keyword>
<dbReference type="Pfam" id="PF12349">
    <property type="entry name" value="Sterol-sensing"/>
    <property type="match status" value="1"/>
</dbReference>
<keyword evidence="14" id="KW-0325">Glycoprotein</keyword>
<organism evidence="19 20">
    <name type="scientific">Ranitomeya imitator</name>
    <name type="common">mimic poison frog</name>
    <dbReference type="NCBI Taxonomy" id="111125"/>
    <lineage>
        <taxon>Eukaryota</taxon>
        <taxon>Metazoa</taxon>
        <taxon>Chordata</taxon>
        <taxon>Craniata</taxon>
        <taxon>Vertebrata</taxon>
        <taxon>Euteleostomi</taxon>
        <taxon>Amphibia</taxon>
        <taxon>Batrachia</taxon>
        <taxon>Anura</taxon>
        <taxon>Neobatrachia</taxon>
        <taxon>Hyloidea</taxon>
        <taxon>Dendrobatidae</taxon>
        <taxon>Dendrobatinae</taxon>
        <taxon>Ranitomeya</taxon>
    </lineage>
</organism>
<feature type="transmembrane region" description="Helical" evidence="17">
    <location>
        <begin position="258"/>
        <end position="284"/>
    </location>
</feature>
<dbReference type="PROSITE" id="PS50156">
    <property type="entry name" value="SSD"/>
    <property type="match status" value="1"/>
</dbReference>
<proteinExistence type="inferred from homology"/>
<keyword evidence="20" id="KW-1185">Reference proteome</keyword>
<dbReference type="EMBL" id="CAUEEQ010015531">
    <property type="protein sequence ID" value="CAJ0939399.1"/>
    <property type="molecule type" value="Genomic_DNA"/>
</dbReference>
<evidence type="ECO:0000256" key="10">
    <source>
        <dbReference type="ARBA" id="ARBA00023034"/>
    </source>
</evidence>
<accession>A0ABN9LHK2</accession>
<evidence type="ECO:0000256" key="9">
    <source>
        <dbReference type="ARBA" id="ARBA00022989"/>
    </source>
</evidence>
<evidence type="ECO:0000256" key="14">
    <source>
        <dbReference type="ARBA" id="ARBA00023180"/>
    </source>
</evidence>
<feature type="transmembrane region" description="Helical" evidence="17">
    <location>
        <begin position="20"/>
        <end position="45"/>
    </location>
</feature>
<feature type="domain" description="SSD" evidence="18">
    <location>
        <begin position="229"/>
        <end position="385"/>
    </location>
</feature>
<keyword evidence="13 17" id="KW-0472">Membrane</keyword>
<dbReference type="InterPro" id="IPR053958">
    <property type="entry name" value="HMGCR/SNAP/NPC1-like_SSD"/>
</dbReference>
<evidence type="ECO:0000256" key="8">
    <source>
        <dbReference type="ARBA" id="ARBA00022824"/>
    </source>
</evidence>
<dbReference type="Pfam" id="PF24006">
    <property type="entry name" value="SCAP_N"/>
    <property type="match status" value="1"/>
</dbReference>
<evidence type="ECO:0000256" key="1">
    <source>
        <dbReference type="ARBA" id="ARBA00004477"/>
    </source>
</evidence>
<evidence type="ECO:0000256" key="12">
    <source>
        <dbReference type="ARBA" id="ARBA00023121"/>
    </source>
</evidence>
<evidence type="ECO:0000256" key="17">
    <source>
        <dbReference type="SAM" id="Phobius"/>
    </source>
</evidence>
<evidence type="ECO:0000256" key="16">
    <source>
        <dbReference type="SAM" id="MobiDB-lite"/>
    </source>
</evidence>
<feature type="transmembrane region" description="Helical" evidence="17">
    <location>
        <begin position="296"/>
        <end position="318"/>
    </location>
</feature>
<evidence type="ECO:0000256" key="3">
    <source>
        <dbReference type="ARBA" id="ARBA00007410"/>
    </source>
</evidence>
<feature type="transmembrane region" description="Helical" evidence="17">
    <location>
        <begin position="225"/>
        <end position="246"/>
    </location>
</feature>
<keyword evidence="5" id="KW-0853">WD repeat</keyword>
<evidence type="ECO:0000256" key="13">
    <source>
        <dbReference type="ARBA" id="ARBA00023136"/>
    </source>
</evidence>
<dbReference type="InterPro" id="IPR000731">
    <property type="entry name" value="SSD"/>
</dbReference>
<protein>
    <recommendedName>
        <fullName evidence="4">Sterol regulatory element-binding protein cleavage-activating protein</fullName>
    </recommendedName>
</protein>
<dbReference type="SUPFAM" id="SSF50978">
    <property type="entry name" value="WD40 repeat-like"/>
    <property type="match status" value="1"/>
</dbReference>
<dbReference type="PANTHER" id="PTHR46378:SF1">
    <property type="entry name" value="STEROL REGULATORY ELEMENT-BINDING PROTEIN CLEAVAGE-ACTIVATING PROTEIN"/>
    <property type="match status" value="1"/>
</dbReference>
<feature type="region of interest" description="Disordered" evidence="16">
    <location>
        <begin position="60"/>
        <end position="81"/>
    </location>
</feature>
<keyword evidence="15" id="KW-0753">Steroid metabolism</keyword>
<dbReference type="InterPro" id="IPR015943">
    <property type="entry name" value="WD40/YVTN_repeat-like_dom_sf"/>
</dbReference>
<evidence type="ECO:0000313" key="19">
    <source>
        <dbReference type="EMBL" id="CAJ0939399.1"/>
    </source>
</evidence>
<comment type="caution">
    <text evidence="19">The sequence shown here is derived from an EMBL/GenBank/DDBJ whole genome shotgun (WGS) entry which is preliminary data.</text>
</comment>
<dbReference type="InterPro" id="IPR036322">
    <property type="entry name" value="WD40_repeat_dom_sf"/>
</dbReference>
<evidence type="ECO:0000256" key="5">
    <source>
        <dbReference type="ARBA" id="ARBA00022574"/>
    </source>
</evidence>
<feature type="region of interest" description="Disordered" evidence="16">
    <location>
        <begin position="549"/>
        <end position="579"/>
    </location>
</feature>
<dbReference type="Gene3D" id="2.130.10.10">
    <property type="entry name" value="YVTN repeat-like/Quinoprotein amine dehydrogenase"/>
    <property type="match status" value="1"/>
</dbReference>
<dbReference type="InterPro" id="IPR030225">
    <property type="entry name" value="SCAP"/>
</dbReference>
<keyword evidence="8" id="KW-0256">Endoplasmic reticulum</keyword>